<gene>
    <name evidence="3" type="ORF">RGQ29_013422</name>
</gene>
<dbReference type="Proteomes" id="UP001324115">
    <property type="component" value="Unassembled WGS sequence"/>
</dbReference>
<evidence type="ECO:0000313" key="4">
    <source>
        <dbReference type="Proteomes" id="UP001324115"/>
    </source>
</evidence>
<dbReference type="InterPro" id="IPR053198">
    <property type="entry name" value="Gynoecium_Dev_Regulator"/>
</dbReference>
<proteinExistence type="predicted"/>
<dbReference type="Pfam" id="PF00564">
    <property type="entry name" value="PB1"/>
    <property type="match status" value="1"/>
</dbReference>
<dbReference type="EMBL" id="JAXUIC010000002">
    <property type="protein sequence ID" value="KAK4605344.1"/>
    <property type="molecule type" value="Genomic_DNA"/>
</dbReference>
<feature type="domain" description="PB1" evidence="2">
    <location>
        <begin position="48"/>
        <end position="134"/>
    </location>
</feature>
<evidence type="ECO:0000313" key="3">
    <source>
        <dbReference type="EMBL" id="KAK4605344.1"/>
    </source>
</evidence>
<protein>
    <recommendedName>
        <fullName evidence="2">PB1 domain-containing protein</fullName>
    </recommendedName>
</protein>
<evidence type="ECO:0000256" key="1">
    <source>
        <dbReference type="SAM" id="MobiDB-lite"/>
    </source>
</evidence>
<evidence type="ECO:0000259" key="2">
    <source>
        <dbReference type="SMART" id="SM00666"/>
    </source>
</evidence>
<comment type="caution">
    <text evidence="3">The sequence shown here is derived from an EMBL/GenBank/DDBJ whole genome shotgun (WGS) entry which is preliminary data.</text>
</comment>
<dbReference type="EMBL" id="JAXUIC010000002">
    <property type="protein sequence ID" value="KAK4605343.1"/>
    <property type="molecule type" value="Genomic_DNA"/>
</dbReference>
<dbReference type="PANTHER" id="PTHR31066:SF47">
    <property type="entry name" value="PB1 DOMAIN-CONTAINING PROTEIN"/>
    <property type="match status" value="1"/>
</dbReference>
<dbReference type="SUPFAM" id="SSF54277">
    <property type="entry name" value="CAD &amp; PB1 domains"/>
    <property type="match status" value="1"/>
</dbReference>
<feature type="region of interest" description="Disordered" evidence="1">
    <location>
        <begin position="1"/>
        <end position="31"/>
    </location>
</feature>
<accession>A0AAN7GB28</accession>
<feature type="region of interest" description="Disordered" evidence="1">
    <location>
        <begin position="339"/>
        <end position="360"/>
    </location>
</feature>
<reference evidence="3 4" key="1">
    <citation type="journal article" date="2023" name="G3 (Bethesda)">
        <title>A haplotype-resolved chromosome-scale genome for Quercus rubra L. provides insights into the genetics of adaptive traits for red oak species.</title>
        <authorList>
            <person name="Kapoor B."/>
            <person name="Jenkins J."/>
            <person name="Schmutz J."/>
            <person name="Zhebentyayeva T."/>
            <person name="Kuelheim C."/>
            <person name="Coggeshall M."/>
            <person name="Heim C."/>
            <person name="Lasky J.R."/>
            <person name="Leites L."/>
            <person name="Islam-Faridi N."/>
            <person name="Romero-Severson J."/>
            <person name="DeLeo V.L."/>
            <person name="Lucas S.M."/>
            <person name="Lazic D."/>
            <person name="Gailing O."/>
            <person name="Carlson J."/>
            <person name="Staton M."/>
        </authorList>
    </citation>
    <scope>NUCLEOTIDE SEQUENCE [LARGE SCALE GENOMIC DNA]</scope>
    <source>
        <strain evidence="3">Pseudo-F2</strain>
    </source>
</reference>
<sequence length="360" mass="40210">MMEGEVDNNNNNNNNNNNGGVVEETTSSSPVSRVKFMCSHGGRIIPRPTDGQLKYVGGETRVIAVPRDISFSELMKKLTATIDGDMVLKYQVIPEELDALVTVRSDEDLKHMLYEHDRHESEGNPKLRAFLFPSNPIILENQATSIEPRVLEQRYIDAINGIFRTTPHPKLTSINTNKSTFSISSGCSSPHSNSPDGQNVDAIMTHESNLSNVNQNGKISVHRVQSSPTLYCLNNFQNLSNNPGNHHLYQHHQHYHLNHQHHLHHGYHPRPMDSHRGDVGGEMLTRNWSLGRVDGGRSLMGRGLNPHYTSSCHHRESGGCINWGYHEEHSVLACTRLGRSGSLSRSPSSPRNAFLEGEKA</sequence>
<organism evidence="3 4">
    <name type="scientific">Quercus rubra</name>
    <name type="common">Northern red oak</name>
    <name type="synonym">Quercus borealis</name>
    <dbReference type="NCBI Taxonomy" id="3512"/>
    <lineage>
        <taxon>Eukaryota</taxon>
        <taxon>Viridiplantae</taxon>
        <taxon>Streptophyta</taxon>
        <taxon>Embryophyta</taxon>
        <taxon>Tracheophyta</taxon>
        <taxon>Spermatophyta</taxon>
        <taxon>Magnoliopsida</taxon>
        <taxon>eudicotyledons</taxon>
        <taxon>Gunneridae</taxon>
        <taxon>Pentapetalae</taxon>
        <taxon>rosids</taxon>
        <taxon>fabids</taxon>
        <taxon>Fagales</taxon>
        <taxon>Fagaceae</taxon>
        <taxon>Quercus</taxon>
    </lineage>
</organism>
<feature type="compositionally biased region" description="Low complexity" evidence="1">
    <location>
        <begin position="8"/>
        <end position="31"/>
    </location>
</feature>
<dbReference type="SMART" id="SM00666">
    <property type="entry name" value="PB1"/>
    <property type="match status" value="1"/>
</dbReference>
<dbReference type="Gene3D" id="3.10.20.90">
    <property type="entry name" value="Phosphatidylinositol 3-kinase Catalytic Subunit, Chain A, domain 1"/>
    <property type="match status" value="1"/>
</dbReference>
<dbReference type="AlphaFoldDB" id="A0AAN7GB28"/>
<name>A0AAN7GB28_QUERU</name>
<keyword evidence="4" id="KW-1185">Reference proteome</keyword>
<dbReference type="CDD" id="cd06410">
    <property type="entry name" value="PB1_UP2"/>
    <property type="match status" value="1"/>
</dbReference>
<feature type="compositionally biased region" description="Low complexity" evidence="1">
    <location>
        <begin position="339"/>
        <end position="351"/>
    </location>
</feature>
<dbReference type="InterPro" id="IPR000270">
    <property type="entry name" value="PB1_dom"/>
</dbReference>
<dbReference type="PANTHER" id="PTHR31066">
    <property type="entry name" value="OS05G0427100 PROTEIN-RELATED"/>
    <property type="match status" value="1"/>
</dbReference>